<name>A0ABQ8SFP0_PERAM</name>
<feature type="region of interest" description="Disordered" evidence="1">
    <location>
        <begin position="69"/>
        <end position="90"/>
    </location>
</feature>
<accession>A0ABQ8SFP0</accession>
<proteinExistence type="predicted"/>
<evidence type="ECO:0000256" key="1">
    <source>
        <dbReference type="SAM" id="MobiDB-lite"/>
    </source>
</evidence>
<evidence type="ECO:0000313" key="3">
    <source>
        <dbReference type="Proteomes" id="UP001148838"/>
    </source>
</evidence>
<dbReference type="Proteomes" id="UP001148838">
    <property type="component" value="Unassembled WGS sequence"/>
</dbReference>
<protein>
    <submittedName>
        <fullName evidence="2">Uncharacterized protein</fullName>
    </submittedName>
</protein>
<reference evidence="2 3" key="1">
    <citation type="journal article" date="2022" name="Allergy">
        <title>Genome assembly and annotation of Periplaneta americana reveal a comprehensive cockroach allergen profile.</title>
        <authorList>
            <person name="Wang L."/>
            <person name="Xiong Q."/>
            <person name="Saelim N."/>
            <person name="Wang L."/>
            <person name="Nong W."/>
            <person name="Wan A.T."/>
            <person name="Shi M."/>
            <person name="Liu X."/>
            <person name="Cao Q."/>
            <person name="Hui J.H.L."/>
            <person name="Sookrung N."/>
            <person name="Leung T.F."/>
            <person name="Tungtrongchitr A."/>
            <person name="Tsui S.K.W."/>
        </authorList>
    </citation>
    <scope>NUCLEOTIDE SEQUENCE [LARGE SCALE GENOMIC DNA]</scope>
    <source>
        <strain evidence="2">PWHHKU_190912</strain>
    </source>
</reference>
<organism evidence="2 3">
    <name type="scientific">Periplaneta americana</name>
    <name type="common">American cockroach</name>
    <name type="synonym">Blatta americana</name>
    <dbReference type="NCBI Taxonomy" id="6978"/>
    <lineage>
        <taxon>Eukaryota</taxon>
        <taxon>Metazoa</taxon>
        <taxon>Ecdysozoa</taxon>
        <taxon>Arthropoda</taxon>
        <taxon>Hexapoda</taxon>
        <taxon>Insecta</taxon>
        <taxon>Pterygota</taxon>
        <taxon>Neoptera</taxon>
        <taxon>Polyneoptera</taxon>
        <taxon>Dictyoptera</taxon>
        <taxon>Blattodea</taxon>
        <taxon>Blattoidea</taxon>
        <taxon>Blattidae</taxon>
        <taxon>Blattinae</taxon>
        <taxon>Periplaneta</taxon>
    </lineage>
</organism>
<comment type="caution">
    <text evidence="2">The sequence shown here is derived from an EMBL/GenBank/DDBJ whole genome shotgun (WGS) entry which is preliminary data.</text>
</comment>
<sequence length="90" mass="10069">MVGLCEGGNEPPGSLKAKSLYLSARHYRDPSTPAHEQPCYQGESHGTRHYHQQLISTYKFSGGPQPTLHCSKSEIWERNEDEGAPDKKTE</sequence>
<evidence type="ECO:0000313" key="2">
    <source>
        <dbReference type="EMBL" id="KAJ4432525.1"/>
    </source>
</evidence>
<dbReference type="EMBL" id="JAJSOF020000029">
    <property type="protein sequence ID" value="KAJ4432525.1"/>
    <property type="molecule type" value="Genomic_DNA"/>
</dbReference>
<keyword evidence="3" id="KW-1185">Reference proteome</keyword>
<gene>
    <name evidence="2" type="ORF">ANN_21147</name>
</gene>